<dbReference type="Pfam" id="PF00408">
    <property type="entry name" value="PGM_PMM_IV"/>
    <property type="match status" value="1"/>
</dbReference>
<dbReference type="PANTHER" id="PTHR43771:SF1">
    <property type="entry name" value="PHOSPHOMANNOMUTASE"/>
    <property type="match status" value="1"/>
</dbReference>
<keyword evidence="6" id="KW-0413">Isomerase</keyword>
<dbReference type="InterPro" id="IPR005845">
    <property type="entry name" value="A-D-PHexomutase_a/b/a-II"/>
</dbReference>
<dbReference type="Proteomes" id="UP000177331">
    <property type="component" value="Unassembled WGS sequence"/>
</dbReference>
<dbReference type="InterPro" id="IPR005844">
    <property type="entry name" value="A-D-PHexomutase_a/b/a-I"/>
</dbReference>
<evidence type="ECO:0000259" key="10">
    <source>
        <dbReference type="Pfam" id="PF02879"/>
    </source>
</evidence>
<evidence type="ECO:0000256" key="6">
    <source>
        <dbReference type="ARBA" id="ARBA00023235"/>
    </source>
</evidence>
<dbReference type="AlphaFoldDB" id="A0A1F7W644"/>
<dbReference type="CDD" id="cd03089">
    <property type="entry name" value="PMM_PGM"/>
    <property type="match status" value="1"/>
</dbReference>
<comment type="similarity">
    <text evidence="2 7">Belongs to the phosphohexose mutase family.</text>
</comment>
<dbReference type="InterPro" id="IPR005846">
    <property type="entry name" value="A-D-PHexomutase_a/b/a-III"/>
</dbReference>
<dbReference type="SUPFAM" id="SSF55957">
    <property type="entry name" value="Phosphoglucomutase, C-terminal domain"/>
    <property type="match status" value="1"/>
</dbReference>
<dbReference type="InterPro" id="IPR005843">
    <property type="entry name" value="A-D-PHexomutase_C"/>
</dbReference>
<evidence type="ECO:0000256" key="5">
    <source>
        <dbReference type="ARBA" id="ARBA00022842"/>
    </source>
</evidence>
<dbReference type="Pfam" id="PF02880">
    <property type="entry name" value="PGM_PMM_III"/>
    <property type="match status" value="1"/>
</dbReference>
<keyword evidence="5 7" id="KW-0460">Magnesium</keyword>
<dbReference type="PROSITE" id="PS00710">
    <property type="entry name" value="PGM_PMM"/>
    <property type="match status" value="1"/>
</dbReference>
<dbReference type="PRINTS" id="PR00509">
    <property type="entry name" value="PGMPMM"/>
</dbReference>
<evidence type="ECO:0000259" key="11">
    <source>
        <dbReference type="Pfam" id="PF02880"/>
    </source>
</evidence>
<organism evidence="12 13">
    <name type="scientific">Candidatus Uhrbacteria bacterium RIFOXYB2_FULL_45_11</name>
    <dbReference type="NCBI Taxonomy" id="1802421"/>
    <lineage>
        <taxon>Bacteria</taxon>
        <taxon>Candidatus Uhriibacteriota</taxon>
    </lineage>
</organism>
<protein>
    <recommendedName>
        <fullName evidence="14">Phosphomannomutase/phosphoglucomutase</fullName>
    </recommendedName>
</protein>
<dbReference type="PANTHER" id="PTHR43771">
    <property type="entry name" value="PHOSPHOMANNOMUTASE"/>
    <property type="match status" value="1"/>
</dbReference>
<dbReference type="InterPro" id="IPR016066">
    <property type="entry name" value="A-D-PHexomutase_CS"/>
</dbReference>
<dbReference type="InterPro" id="IPR036900">
    <property type="entry name" value="A-D-PHexomutase_C_sf"/>
</dbReference>
<dbReference type="STRING" id="1802421.A2318_01355"/>
<dbReference type="Gene3D" id="3.40.120.10">
    <property type="entry name" value="Alpha-D-Glucose-1,6-Bisphosphate, subunit A, domain 3"/>
    <property type="match status" value="3"/>
</dbReference>
<reference evidence="12 13" key="1">
    <citation type="journal article" date="2016" name="Nat. Commun.">
        <title>Thousands of microbial genomes shed light on interconnected biogeochemical processes in an aquifer system.</title>
        <authorList>
            <person name="Anantharaman K."/>
            <person name="Brown C.T."/>
            <person name="Hug L.A."/>
            <person name="Sharon I."/>
            <person name="Castelle C.J."/>
            <person name="Probst A.J."/>
            <person name="Thomas B.C."/>
            <person name="Singh A."/>
            <person name="Wilkins M.J."/>
            <person name="Karaoz U."/>
            <person name="Brodie E.L."/>
            <person name="Williams K.H."/>
            <person name="Hubbard S.S."/>
            <person name="Banfield J.F."/>
        </authorList>
    </citation>
    <scope>NUCLEOTIDE SEQUENCE [LARGE SCALE GENOMIC DNA]</scope>
</reference>
<evidence type="ECO:0000313" key="13">
    <source>
        <dbReference type="Proteomes" id="UP000177331"/>
    </source>
</evidence>
<dbReference type="GO" id="GO:0016868">
    <property type="term" value="F:intramolecular phosphotransferase activity"/>
    <property type="evidence" value="ECO:0007669"/>
    <property type="project" value="InterPro"/>
</dbReference>
<evidence type="ECO:0000256" key="7">
    <source>
        <dbReference type="RuleBase" id="RU004326"/>
    </source>
</evidence>
<gene>
    <name evidence="12" type="ORF">A2318_01355</name>
</gene>
<feature type="domain" description="Alpha-D-phosphohexomutase alpha/beta/alpha" evidence="10">
    <location>
        <begin position="151"/>
        <end position="249"/>
    </location>
</feature>
<evidence type="ECO:0008006" key="14">
    <source>
        <dbReference type="Google" id="ProtNLM"/>
    </source>
</evidence>
<keyword evidence="3" id="KW-0597">Phosphoprotein</keyword>
<dbReference type="GO" id="GO:0000287">
    <property type="term" value="F:magnesium ion binding"/>
    <property type="evidence" value="ECO:0007669"/>
    <property type="project" value="InterPro"/>
</dbReference>
<dbReference type="Pfam" id="PF02879">
    <property type="entry name" value="PGM_PMM_II"/>
    <property type="match status" value="1"/>
</dbReference>
<dbReference type="InterPro" id="IPR016055">
    <property type="entry name" value="A-D-PHexomutase_a/b/a-I/II/III"/>
</dbReference>
<feature type="domain" description="Alpha-D-phosphohexomutase alpha/beta/alpha" evidence="9">
    <location>
        <begin position="6"/>
        <end position="120"/>
    </location>
</feature>
<proteinExistence type="inferred from homology"/>
<comment type="caution">
    <text evidence="12">The sequence shown here is derived from an EMBL/GenBank/DDBJ whole genome shotgun (WGS) entry which is preliminary data.</text>
</comment>
<evidence type="ECO:0000256" key="2">
    <source>
        <dbReference type="ARBA" id="ARBA00010231"/>
    </source>
</evidence>
<dbReference type="SUPFAM" id="SSF53738">
    <property type="entry name" value="Phosphoglucomutase, first 3 domains"/>
    <property type="match status" value="3"/>
</dbReference>
<accession>A0A1F7W644</accession>
<evidence type="ECO:0000256" key="1">
    <source>
        <dbReference type="ARBA" id="ARBA00001946"/>
    </source>
</evidence>
<evidence type="ECO:0000259" key="8">
    <source>
        <dbReference type="Pfam" id="PF00408"/>
    </source>
</evidence>
<dbReference type="Gene3D" id="3.30.310.50">
    <property type="entry name" value="Alpha-D-phosphohexomutase, C-terminal domain"/>
    <property type="match status" value="1"/>
</dbReference>
<feature type="domain" description="Alpha-D-phosphohexomutase C-terminal" evidence="8">
    <location>
        <begin position="368"/>
        <end position="439"/>
    </location>
</feature>
<dbReference type="InterPro" id="IPR005841">
    <property type="entry name" value="Alpha-D-phosphohexomutase_SF"/>
</dbReference>
<evidence type="ECO:0000256" key="3">
    <source>
        <dbReference type="ARBA" id="ARBA00022553"/>
    </source>
</evidence>
<dbReference type="Pfam" id="PF02878">
    <property type="entry name" value="PGM_PMM_I"/>
    <property type="match status" value="1"/>
</dbReference>
<evidence type="ECO:0000313" key="12">
    <source>
        <dbReference type="EMBL" id="OGL98239.1"/>
    </source>
</evidence>
<evidence type="ECO:0000259" key="9">
    <source>
        <dbReference type="Pfam" id="PF02878"/>
    </source>
</evidence>
<dbReference type="GO" id="GO:0005975">
    <property type="term" value="P:carbohydrate metabolic process"/>
    <property type="evidence" value="ECO:0007669"/>
    <property type="project" value="InterPro"/>
</dbReference>
<sequence>MEIPKHIFRAYDIRGLLAEVTPDIARVVGMALVSKTGAKTVIVGRDMRATSPELEQAAIEGITSMGANVIAIGLCSTSMFNFAVSSQEHIDAGIMITASHNPPEFNGMKMALASGLPISGLEILEEVERSPSPFEGEGRGEVSHQDILGAYIDKCLAVENLPDLSGTKLVIDYGNGMGAMSVRELCKRLKIEVVELYPEPDARFPNHEANPAKEETLADVKAAVVREGADFGIALDGDADRVGFIDNEGVSLRGDLTLALLAKETLSRKPGSKVVVAPNQSWTTFDSITENGGVPLECRIGRKFVVEAVQKQGAVLGGEVSSHFFFEEFHGLEAVDHAIVRILSIWKQSGQSFADLVRPYRAYTNSGEVNIEVHNKEQVLSKLEQYAGTASKVNKLDGIRCEFDRDWWFIVRPSNTEPLLRLIVEAKTPELMVQKRDELVALIQTNG</sequence>
<feature type="domain" description="Alpha-D-phosphohexomutase alpha/beta/alpha" evidence="11">
    <location>
        <begin position="254"/>
        <end position="359"/>
    </location>
</feature>
<evidence type="ECO:0000256" key="4">
    <source>
        <dbReference type="ARBA" id="ARBA00022723"/>
    </source>
</evidence>
<name>A0A1F7W644_9BACT</name>
<comment type="cofactor">
    <cofactor evidence="1">
        <name>Mg(2+)</name>
        <dbReference type="ChEBI" id="CHEBI:18420"/>
    </cofactor>
</comment>
<dbReference type="EMBL" id="MGFD01000030">
    <property type="protein sequence ID" value="OGL98239.1"/>
    <property type="molecule type" value="Genomic_DNA"/>
</dbReference>
<keyword evidence="4 7" id="KW-0479">Metal-binding</keyword>